<accession>A0A9Q0MGI5</accession>
<evidence type="ECO:0000313" key="1">
    <source>
        <dbReference type="EMBL" id="KAJ6225588.1"/>
    </source>
</evidence>
<evidence type="ECO:0000313" key="2">
    <source>
        <dbReference type="Proteomes" id="UP001142055"/>
    </source>
</evidence>
<comment type="caution">
    <text evidence="1">The sequence shown here is derived from an EMBL/GenBank/DDBJ whole genome shotgun (WGS) entry which is preliminary data.</text>
</comment>
<protein>
    <submittedName>
        <fullName evidence="1">Uncharacterized protein</fullName>
    </submittedName>
</protein>
<gene>
    <name evidence="1" type="ORF">RDWZM_004133</name>
</gene>
<name>A0A9Q0MGI5_BLOTA</name>
<proteinExistence type="predicted"/>
<sequence>MVLPNLQRIESGLHAFGDAENFYENGADESENYHRPTNFYTAGDLWNKVQSLIQQLLDYFMDLSNLRSLPLNPIGKSGNSGLSINSLVYNVSVNLGHFSFYDDPFMIF</sequence>
<dbReference type="Proteomes" id="UP001142055">
    <property type="component" value="Chromosome 1"/>
</dbReference>
<reference evidence="1" key="1">
    <citation type="submission" date="2022-12" db="EMBL/GenBank/DDBJ databases">
        <title>Genome assemblies of Blomia tropicalis.</title>
        <authorList>
            <person name="Cui Y."/>
        </authorList>
    </citation>
    <scope>NUCLEOTIDE SEQUENCE</scope>
    <source>
        <tissue evidence="1">Adult mites</tissue>
    </source>
</reference>
<organism evidence="1 2">
    <name type="scientific">Blomia tropicalis</name>
    <name type="common">Mite</name>
    <dbReference type="NCBI Taxonomy" id="40697"/>
    <lineage>
        <taxon>Eukaryota</taxon>
        <taxon>Metazoa</taxon>
        <taxon>Ecdysozoa</taxon>
        <taxon>Arthropoda</taxon>
        <taxon>Chelicerata</taxon>
        <taxon>Arachnida</taxon>
        <taxon>Acari</taxon>
        <taxon>Acariformes</taxon>
        <taxon>Sarcoptiformes</taxon>
        <taxon>Astigmata</taxon>
        <taxon>Glycyphagoidea</taxon>
        <taxon>Echimyopodidae</taxon>
        <taxon>Blomia</taxon>
    </lineage>
</organism>
<dbReference type="AlphaFoldDB" id="A0A9Q0MGI5"/>
<keyword evidence="2" id="KW-1185">Reference proteome</keyword>
<dbReference type="EMBL" id="JAPWDV010000001">
    <property type="protein sequence ID" value="KAJ6225588.1"/>
    <property type="molecule type" value="Genomic_DNA"/>
</dbReference>